<proteinExistence type="predicted"/>
<accession>A0A4Y1MPT0</accession>
<dbReference type="EMBL" id="CP025184">
    <property type="protein sequence ID" value="AWV19995.1"/>
    <property type="molecule type" value="Genomic_DNA"/>
</dbReference>
<protein>
    <submittedName>
        <fullName evidence="2">Uncharacterized protein</fullName>
    </submittedName>
</protein>
<feature type="region of interest" description="Disordered" evidence="1">
    <location>
        <begin position="1"/>
        <end position="34"/>
    </location>
</feature>
<reference evidence="2" key="1">
    <citation type="submission" date="2017-12" db="EMBL/GenBank/DDBJ databases">
        <authorList>
            <person name="Martens C."/>
            <person name="Dahlstrom E."/>
            <person name="Barbian K."/>
            <person name="Sykora L."/>
            <person name="Ricklefs S."/>
            <person name="Bruno D."/>
            <person name="Anzick I."/>
            <person name="Myles I."/>
            <person name="Datta S.K."/>
        </authorList>
    </citation>
    <scope>NUCLEOTIDE SEQUENCE</scope>
    <source>
        <strain evidence="2">AD2</strain>
        <plasmid evidence="2">p3-AD2</plasmid>
        <plasmid evidence="3">p4-AD2</plasmid>
    </source>
</reference>
<geneLocation type="plasmid" evidence="2">
    <name>p3-AD2</name>
</geneLocation>
<sequence>MFLGRPFGPELASEDASGVGKGERLDSRDCGNKRNCPRGSARLQMWDCAQLHRPSPFDLPLPRKRDATRRAEANPARHARLRLRVAPRRFAAALRAGV</sequence>
<organism evidence="2">
    <name type="scientific">Roseomonas mucosa</name>
    <dbReference type="NCBI Taxonomy" id="207340"/>
    <lineage>
        <taxon>Bacteria</taxon>
        <taxon>Pseudomonadati</taxon>
        <taxon>Pseudomonadota</taxon>
        <taxon>Alphaproteobacteria</taxon>
        <taxon>Acetobacterales</taxon>
        <taxon>Roseomonadaceae</taxon>
        <taxon>Roseomonas</taxon>
    </lineage>
</organism>
<evidence type="ECO:0000256" key="1">
    <source>
        <dbReference type="SAM" id="MobiDB-lite"/>
    </source>
</evidence>
<feature type="compositionally biased region" description="Basic and acidic residues" evidence="1">
    <location>
        <begin position="21"/>
        <end position="32"/>
    </location>
</feature>
<geneLocation type="plasmid" evidence="3">
    <name>p4-AD2</name>
</geneLocation>
<keyword evidence="2" id="KW-0614">Plasmid</keyword>
<name>A0A4Y1MPT0_9PROT</name>
<evidence type="ECO:0000313" key="2">
    <source>
        <dbReference type="EMBL" id="AWV19995.1"/>
    </source>
</evidence>
<evidence type="ECO:0000313" key="3">
    <source>
        <dbReference type="EMBL" id="AWV20135.1"/>
    </source>
</evidence>
<dbReference type="AlphaFoldDB" id="A0A4Y1MPT0"/>
<gene>
    <name evidence="2" type="ORF">RADP37_05439</name>
    <name evidence="3" type="ORF">RADP37_05446</name>
</gene>
<dbReference type="EMBL" id="CP025185">
    <property type="protein sequence ID" value="AWV20135.1"/>
    <property type="molecule type" value="Genomic_DNA"/>
</dbReference>